<keyword evidence="2" id="KW-1133">Transmembrane helix</keyword>
<dbReference type="OrthoDB" id="3776590at2759"/>
<name>A0A6A7B5I1_9PLEO</name>
<protein>
    <submittedName>
        <fullName evidence="3">Uncharacterized protein</fullName>
    </submittedName>
</protein>
<gene>
    <name evidence="3" type="ORF">T440DRAFT_468556</name>
</gene>
<accession>A0A6A7B5I1</accession>
<evidence type="ECO:0000313" key="4">
    <source>
        <dbReference type="Proteomes" id="UP000799423"/>
    </source>
</evidence>
<keyword evidence="2" id="KW-0472">Membrane</keyword>
<dbReference type="Proteomes" id="UP000799423">
    <property type="component" value="Unassembled WGS sequence"/>
</dbReference>
<feature type="transmembrane region" description="Helical" evidence="2">
    <location>
        <begin position="52"/>
        <end position="71"/>
    </location>
</feature>
<dbReference type="AlphaFoldDB" id="A0A6A7B5I1"/>
<keyword evidence="4" id="KW-1185">Reference proteome</keyword>
<keyword evidence="1" id="KW-0175">Coiled coil</keyword>
<evidence type="ECO:0000256" key="1">
    <source>
        <dbReference type="SAM" id="Coils"/>
    </source>
</evidence>
<evidence type="ECO:0000313" key="3">
    <source>
        <dbReference type="EMBL" id="KAF2850593.1"/>
    </source>
</evidence>
<proteinExistence type="predicted"/>
<feature type="transmembrane region" description="Helical" evidence="2">
    <location>
        <begin position="7"/>
        <end position="28"/>
    </location>
</feature>
<keyword evidence="2" id="KW-0812">Transmembrane</keyword>
<reference evidence="3" key="1">
    <citation type="submission" date="2020-01" db="EMBL/GenBank/DDBJ databases">
        <authorList>
            <consortium name="DOE Joint Genome Institute"/>
            <person name="Haridas S."/>
            <person name="Albert R."/>
            <person name="Binder M."/>
            <person name="Bloem J."/>
            <person name="Labutti K."/>
            <person name="Salamov A."/>
            <person name="Andreopoulos B."/>
            <person name="Baker S.E."/>
            <person name="Barry K."/>
            <person name="Bills G."/>
            <person name="Bluhm B.H."/>
            <person name="Cannon C."/>
            <person name="Castanera R."/>
            <person name="Culley D.E."/>
            <person name="Daum C."/>
            <person name="Ezra D."/>
            <person name="Gonzalez J.B."/>
            <person name="Henrissat B."/>
            <person name="Kuo A."/>
            <person name="Liang C."/>
            <person name="Lipzen A."/>
            <person name="Lutzoni F."/>
            <person name="Magnuson J."/>
            <person name="Mondo S."/>
            <person name="Nolan M."/>
            <person name="Ohm R."/>
            <person name="Pangilinan J."/>
            <person name="Park H.-J."/>
            <person name="Ramirez L."/>
            <person name="Alfaro M."/>
            <person name="Sun H."/>
            <person name="Tritt A."/>
            <person name="Yoshinaga Y."/>
            <person name="Zwiers L.-H."/>
            <person name="Turgeon B.G."/>
            <person name="Goodwin S.B."/>
            <person name="Spatafora J.W."/>
            <person name="Crous P.W."/>
            <person name="Grigoriev I.V."/>
        </authorList>
    </citation>
    <scope>NUCLEOTIDE SEQUENCE</scope>
    <source>
        <strain evidence="3">IPT5</strain>
    </source>
</reference>
<sequence>MQLKKMELLGFIICTGLFSTLVSLWYTVSDIAQFLQFAFSLPQTPLITDRELTLIFALFSVVSVILVVLVLQAKDVPPLPSDAIHDAHLADANASHHRRINALTSAHATELNELRATLLAANVKFDRLNGDYEWMSNMYQDLMRGNQEQEDRMAYLERKLQEVGRRTSLGVEMPMSAPSAITSFELPPKRESNLKTSVQASPLVKVVEIEE</sequence>
<dbReference type="EMBL" id="MU006306">
    <property type="protein sequence ID" value="KAF2850593.1"/>
    <property type="molecule type" value="Genomic_DNA"/>
</dbReference>
<organism evidence="3 4">
    <name type="scientific">Plenodomus tracheiphilus IPT5</name>
    <dbReference type="NCBI Taxonomy" id="1408161"/>
    <lineage>
        <taxon>Eukaryota</taxon>
        <taxon>Fungi</taxon>
        <taxon>Dikarya</taxon>
        <taxon>Ascomycota</taxon>
        <taxon>Pezizomycotina</taxon>
        <taxon>Dothideomycetes</taxon>
        <taxon>Pleosporomycetidae</taxon>
        <taxon>Pleosporales</taxon>
        <taxon>Pleosporineae</taxon>
        <taxon>Leptosphaeriaceae</taxon>
        <taxon>Plenodomus</taxon>
    </lineage>
</organism>
<evidence type="ECO:0000256" key="2">
    <source>
        <dbReference type="SAM" id="Phobius"/>
    </source>
</evidence>
<feature type="coiled-coil region" evidence="1">
    <location>
        <begin position="139"/>
        <end position="166"/>
    </location>
</feature>